<name>A0A6S6THY0_9BACT</name>
<evidence type="ECO:0000313" key="3">
    <source>
        <dbReference type="EMBL" id="CAA6814635.1"/>
    </source>
</evidence>
<proteinExistence type="predicted"/>
<organism evidence="3">
    <name type="scientific">uncultured Sulfurovum sp</name>
    <dbReference type="NCBI Taxonomy" id="269237"/>
    <lineage>
        <taxon>Bacteria</taxon>
        <taxon>Pseudomonadati</taxon>
        <taxon>Campylobacterota</taxon>
        <taxon>Epsilonproteobacteria</taxon>
        <taxon>Campylobacterales</taxon>
        <taxon>Sulfurovaceae</taxon>
        <taxon>Sulfurovum</taxon>
        <taxon>environmental samples</taxon>
    </lineage>
</organism>
<dbReference type="EMBL" id="CACVAR010000242">
    <property type="protein sequence ID" value="CAA6814635.1"/>
    <property type="molecule type" value="Genomic_DNA"/>
</dbReference>
<keyword evidence="2" id="KW-0732">Signal</keyword>
<feature type="region of interest" description="Disordered" evidence="1">
    <location>
        <begin position="26"/>
        <end position="52"/>
    </location>
</feature>
<accession>A0A6S6THY0</accession>
<dbReference type="SUPFAM" id="SSF50998">
    <property type="entry name" value="Quinoprotein alcohol dehydrogenase-like"/>
    <property type="match status" value="1"/>
</dbReference>
<sequence length="354" mass="40265">MKNKIHLLLTLSLPLFVLNCSVKPTTPAHPPKADVPTQPTVTQTTRPSLGRPISIPTQTSPVIRQQRVPTQPTPVVRQTPKNGQSYFTKRFKLPNSINETSGLIKLDNGLWTFNDSGGKAALYQVDERNGRILKTLNIQNAVNKDWEDIAYDDNYVYIGDIGNNLGNRKDLKVYKIPRASLRTEKSVRAEIIYFNYNDQKNFNSRPKQHNHDCEAMVAHNGKLYLFSKNWQNQQTSLYELSSQAGKHTAKRISTFNIQGMVTAASINQELDILLLTTYSSLLNVNVWAFTNYRANNFFNGNKKRLNFTSPLQGQVEGITFVDNYRAYLSSEAFSKYIFSFDASLYQLNFSGEFE</sequence>
<evidence type="ECO:0000256" key="1">
    <source>
        <dbReference type="SAM" id="MobiDB-lite"/>
    </source>
</evidence>
<reference evidence="3" key="1">
    <citation type="submission" date="2020-01" db="EMBL/GenBank/DDBJ databases">
        <authorList>
            <person name="Meier V. D."/>
            <person name="Meier V D."/>
        </authorList>
    </citation>
    <scope>NUCLEOTIDE SEQUENCE</scope>
    <source>
        <strain evidence="3">HLG_WM_MAG_03</strain>
    </source>
</reference>
<gene>
    <name evidence="3" type="ORF">HELGO_WM44816</name>
</gene>
<evidence type="ECO:0000256" key="2">
    <source>
        <dbReference type="SAM" id="SignalP"/>
    </source>
</evidence>
<feature type="signal peptide" evidence="2">
    <location>
        <begin position="1"/>
        <end position="22"/>
    </location>
</feature>
<protein>
    <submittedName>
        <fullName evidence="3">Uncharacterized protein</fullName>
    </submittedName>
</protein>
<dbReference type="AlphaFoldDB" id="A0A6S6THY0"/>
<dbReference type="InterPro" id="IPR011047">
    <property type="entry name" value="Quinoprotein_ADH-like_sf"/>
</dbReference>
<feature type="chain" id="PRO_5027655043" evidence="2">
    <location>
        <begin position="23"/>
        <end position="354"/>
    </location>
</feature>
<feature type="compositionally biased region" description="Low complexity" evidence="1">
    <location>
        <begin position="35"/>
        <end position="45"/>
    </location>
</feature>